<dbReference type="PROSITE" id="PS00588">
    <property type="entry name" value="FLAGELLA_BB_ROD"/>
    <property type="match status" value="1"/>
</dbReference>
<proteinExistence type="inferred from homology"/>
<dbReference type="GO" id="GO:0071978">
    <property type="term" value="P:bacterial-type flagellum-dependent swarming motility"/>
    <property type="evidence" value="ECO:0007669"/>
    <property type="project" value="TreeGrafter"/>
</dbReference>
<name>A0A1G6IDG0_9BACI</name>
<feature type="domain" description="Flagellar basal-body/hook protein C-terminal" evidence="4">
    <location>
        <begin position="223"/>
        <end position="267"/>
    </location>
</feature>
<dbReference type="EMBL" id="FMZB01000001">
    <property type="protein sequence ID" value="SDC04582.1"/>
    <property type="molecule type" value="Genomic_DNA"/>
</dbReference>
<dbReference type="Pfam" id="PF22692">
    <property type="entry name" value="LlgE_F_G_D1"/>
    <property type="match status" value="1"/>
</dbReference>
<sequence>MLKGLYTAASGMLAQQRKQEVLSNNLANANTNGYKADQGQLRAFPEMLLKATESKSMSATESRYISVSKEIGSINSGVYVQETIPNFVQGDLRETGISTDTALVDGAYPDENGSVFFNLQTADGQAYTRNGNFTVDAEGFLTNDQGSYLLDTDGNPIQTNNQTYMMTADGTMQFTGGRNIQLGLTYVQDANLLDKQGENVYTASEEAQVADARATAGATFNIVQGAVEGSNVDMEQTMTDMMQAYRTFEMNQKVMTAYDESLGKAVNEVGKL</sequence>
<accession>A0A1G6IDG0</accession>
<dbReference type="PANTHER" id="PTHR30435:SF19">
    <property type="entry name" value="FLAGELLAR BASAL-BODY ROD PROTEIN FLGG"/>
    <property type="match status" value="1"/>
</dbReference>
<dbReference type="STRING" id="361279.SAMN05421663_101245"/>
<dbReference type="InterPro" id="IPR010930">
    <property type="entry name" value="Flg_bb/hook_C_dom"/>
</dbReference>
<evidence type="ECO:0000313" key="7">
    <source>
        <dbReference type="Proteomes" id="UP000198666"/>
    </source>
</evidence>
<dbReference type="NCBIfam" id="TIGR03506">
    <property type="entry name" value="FlgEFG_subfam"/>
    <property type="match status" value="1"/>
</dbReference>
<dbReference type="Pfam" id="PF00460">
    <property type="entry name" value="Flg_bb_rod"/>
    <property type="match status" value="1"/>
</dbReference>
<dbReference type="SUPFAM" id="SSF117143">
    <property type="entry name" value="Flagellar hook protein flgE"/>
    <property type="match status" value="1"/>
</dbReference>
<dbReference type="RefSeq" id="WP_093725177.1">
    <property type="nucleotide sequence ID" value="NZ_FMZB01000001.1"/>
</dbReference>
<feature type="domain" description="Flagellar hook protein FlgE/F/G-like D1" evidence="5">
    <location>
        <begin position="112"/>
        <end position="172"/>
    </location>
</feature>
<evidence type="ECO:0000313" key="6">
    <source>
        <dbReference type="EMBL" id="SDC04582.1"/>
    </source>
</evidence>
<evidence type="ECO:0000259" key="5">
    <source>
        <dbReference type="Pfam" id="PF22692"/>
    </source>
</evidence>
<reference evidence="7" key="1">
    <citation type="submission" date="2016-10" db="EMBL/GenBank/DDBJ databases">
        <authorList>
            <person name="Varghese N."/>
            <person name="Submissions S."/>
        </authorList>
    </citation>
    <scope>NUCLEOTIDE SEQUENCE [LARGE SCALE GENOMIC DNA]</scope>
    <source>
        <strain evidence="7">DSM 21620</strain>
    </source>
</reference>
<dbReference type="Proteomes" id="UP000198666">
    <property type="component" value="Unassembled WGS sequence"/>
</dbReference>
<evidence type="ECO:0000256" key="2">
    <source>
        <dbReference type="RuleBase" id="RU362116"/>
    </source>
</evidence>
<keyword evidence="7" id="KW-1185">Reference proteome</keyword>
<dbReference type="InterPro" id="IPR037925">
    <property type="entry name" value="FlgE/F/G-like"/>
</dbReference>
<gene>
    <name evidence="6" type="ORF">SAMN05421663_101245</name>
</gene>
<feature type="domain" description="Flagellar basal body rod protein N-terminal" evidence="3">
    <location>
        <begin position="5"/>
        <end position="35"/>
    </location>
</feature>
<dbReference type="InterPro" id="IPR020013">
    <property type="entry name" value="Flagellar_FlgE/F/G"/>
</dbReference>
<keyword evidence="2" id="KW-0975">Bacterial flagellum</keyword>
<dbReference type="AlphaFoldDB" id="A0A1G6IDG0"/>
<keyword evidence="6" id="KW-0282">Flagellum</keyword>
<dbReference type="PANTHER" id="PTHR30435">
    <property type="entry name" value="FLAGELLAR PROTEIN"/>
    <property type="match status" value="1"/>
</dbReference>
<comment type="subcellular location">
    <subcellularLocation>
        <location evidence="2">Bacterial flagellum basal body</location>
    </subcellularLocation>
</comment>
<dbReference type="GO" id="GO:0009425">
    <property type="term" value="C:bacterial-type flagellum basal body"/>
    <property type="evidence" value="ECO:0007669"/>
    <property type="project" value="UniProtKB-SubCell"/>
</dbReference>
<dbReference type="InterPro" id="IPR001444">
    <property type="entry name" value="Flag_bb_rod_N"/>
</dbReference>
<evidence type="ECO:0000256" key="1">
    <source>
        <dbReference type="ARBA" id="ARBA00009677"/>
    </source>
</evidence>
<dbReference type="Pfam" id="PF06429">
    <property type="entry name" value="Flg_bbr_C"/>
    <property type="match status" value="1"/>
</dbReference>
<organism evidence="6 7">
    <name type="scientific">Terribacillus halophilus</name>
    <dbReference type="NCBI Taxonomy" id="361279"/>
    <lineage>
        <taxon>Bacteria</taxon>
        <taxon>Bacillati</taxon>
        <taxon>Bacillota</taxon>
        <taxon>Bacilli</taxon>
        <taxon>Bacillales</taxon>
        <taxon>Bacillaceae</taxon>
        <taxon>Terribacillus</taxon>
    </lineage>
</organism>
<keyword evidence="6" id="KW-0969">Cilium</keyword>
<comment type="similarity">
    <text evidence="1 2">Belongs to the flagella basal body rod proteins family.</text>
</comment>
<dbReference type="OrthoDB" id="9800375at2"/>
<dbReference type="InterPro" id="IPR019776">
    <property type="entry name" value="Flagellar_basal_body_rod_CS"/>
</dbReference>
<evidence type="ECO:0000259" key="3">
    <source>
        <dbReference type="Pfam" id="PF00460"/>
    </source>
</evidence>
<protein>
    <submittedName>
        <fullName evidence="6">Flagellar basal-body rod protein FlgG</fullName>
    </submittedName>
</protein>
<keyword evidence="6" id="KW-0966">Cell projection</keyword>
<dbReference type="InterPro" id="IPR053967">
    <property type="entry name" value="LlgE_F_G-like_D1"/>
</dbReference>
<evidence type="ECO:0000259" key="4">
    <source>
        <dbReference type="Pfam" id="PF06429"/>
    </source>
</evidence>